<gene>
    <name evidence="2" type="ORF">TanjilG_24636</name>
</gene>
<name>A0A4P1RKS5_LUPAN</name>
<evidence type="ECO:0000313" key="3">
    <source>
        <dbReference type="Proteomes" id="UP000188354"/>
    </source>
</evidence>
<keyword evidence="3" id="KW-1185">Reference proteome</keyword>
<evidence type="ECO:0000313" key="2">
    <source>
        <dbReference type="EMBL" id="OIW12703.1"/>
    </source>
</evidence>
<evidence type="ECO:0000256" key="1">
    <source>
        <dbReference type="SAM" id="MobiDB-lite"/>
    </source>
</evidence>
<accession>A0A4P1RKS5</accession>
<dbReference type="AlphaFoldDB" id="A0A4P1RKS5"/>
<protein>
    <submittedName>
        <fullName evidence="2">Uncharacterized protein</fullName>
    </submittedName>
</protein>
<sequence length="156" mass="16670">MPRCRIVNTGKDAPLEAGAGAGIDTYGGKTAIDPLLASELGGLGLEGIVGNEDSDGEKATPLGVGNSGSISGDSVGPVEMVETCMFCREAEENEQLHAIKDMNIAENSKQKEAIKGGENQLLYDMKSNECVSIEKTELLLEKLRRFMIEAQILKRV</sequence>
<organism evidence="2 3">
    <name type="scientific">Lupinus angustifolius</name>
    <name type="common">Narrow-leaved blue lupine</name>
    <dbReference type="NCBI Taxonomy" id="3871"/>
    <lineage>
        <taxon>Eukaryota</taxon>
        <taxon>Viridiplantae</taxon>
        <taxon>Streptophyta</taxon>
        <taxon>Embryophyta</taxon>
        <taxon>Tracheophyta</taxon>
        <taxon>Spermatophyta</taxon>
        <taxon>Magnoliopsida</taxon>
        <taxon>eudicotyledons</taxon>
        <taxon>Gunneridae</taxon>
        <taxon>Pentapetalae</taxon>
        <taxon>rosids</taxon>
        <taxon>fabids</taxon>
        <taxon>Fabales</taxon>
        <taxon>Fabaceae</taxon>
        <taxon>Papilionoideae</taxon>
        <taxon>50 kb inversion clade</taxon>
        <taxon>genistoids sensu lato</taxon>
        <taxon>core genistoids</taxon>
        <taxon>Genisteae</taxon>
        <taxon>Lupinus</taxon>
    </lineage>
</organism>
<dbReference type="Gramene" id="OIW12703">
    <property type="protein sequence ID" value="OIW12703"/>
    <property type="gene ID" value="TanjilG_24636"/>
</dbReference>
<feature type="region of interest" description="Disordered" evidence="1">
    <location>
        <begin position="48"/>
        <end position="74"/>
    </location>
</feature>
<dbReference type="EMBL" id="CM007364">
    <property type="protein sequence ID" value="OIW12703.1"/>
    <property type="molecule type" value="Genomic_DNA"/>
</dbReference>
<reference evidence="2 3" key="1">
    <citation type="journal article" date="2017" name="Plant Biotechnol. J.">
        <title>A comprehensive draft genome sequence for lupin (Lupinus angustifolius), an emerging health food: insights into plant-microbe interactions and legume evolution.</title>
        <authorList>
            <person name="Hane J.K."/>
            <person name="Ming Y."/>
            <person name="Kamphuis L.G."/>
            <person name="Nelson M.N."/>
            <person name="Garg G."/>
            <person name="Atkins C.A."/>
            <person name="Bayer P.E."/>
            <person name="Bravo A."/>
            <person name="Bringans S."/>
            <person name="Cannon S."/>
            <person name="Edwards D."/>
            <person name="Foley R."/>
            <person name="Gao L.L."/>
            <person name="Harrison M.J."/>
            <person name="Huang W."/>
            <person name="Hurgobin B."/>
            <person name="Li S."/>
            <person name="Liu C.W."/>
            <person name="McGrath A."/>
            <person name="Morahan G."/>
            <person name="Murray J."/>
            <person name="Weller J."/>
            <person name="Jian J."/>
            <person name="Singh K.B."/>
        </authorList>
    </citation>
    <scope>NUCLEOTIDE SEQUENCE [LARGE SCALE GENOMIC DNA]</scope>
    <source>
        <strain evidence="3">cv. Tanjil</strain>
        <tissue evidence="2">Whole plant</tissue>
    </source>
</reference>
<dbReference type="Proteomes" id="UP000188354">
    <property type="component" value="Chromosome LG04"/>
</dbReference>
<proteinExistence type="predicted"/>